<gene>
    <name evidence="1" type="ORF">KIV10_13800</name>
</gene>
<sequence length="211" mass="24999">KRWQQAEKTVTENQNPYKILKYPPAYMDGYLAINGCLSEYCIPIEFTKNNGEKWVYGFHGEIEKEIEIINLKDNRYFLISTVNELNTNYIVDIETINPINEIDYVSEKLKYNNDLILILSSNSIAVIKQPNEIKYIQTLNWDGIRNNRIENGILKGQLYDWNNCESGEQYDKTDYELDLNTMVFKRGKELEQKPVPIKKLTAEKNKWWKIW</sequence>
<dbReference type="EMBL" id="JAHCTB010000024">
    <property type="protein sequence ID" value="MBT0609252.1"/>
    <property type="molecule type" value="Genomic_DNA"/>
</dbReference>
<comment type="caution">
    <text evidence="1">The sequence shown here is derived from an EMBL/GenBank/DDBJ whole genome shotgun (WGS) entry which is preliminary data.</text>
</comment>
<feature type="non-terminal residue" evidence="1">
    <location>
        <position position="1"/>
    </location>
</feature>
<evidence type="ECO:0000313" key="2">
    <source>
        <dbReference type="Proteomes" id="UP001297092"/>
    </source>
</evidence>
<dbReference type="Proteomes" id="UP001297092">
    <property type="component" value="Unassembled WGS sequence"/>
</dbReference>
<organism evidence="1 2">
    <name type="scientific">Aequorivita echinoideorum</name>
    <dbReference type="NCBI Taxonomy" id="1549647"/>
    <lineage>
        <taxon>Bacteria</taxon>
        <taxon>Pseudomonadati</taxon>
        <taxon>Bacteroidota</taxon>
        <taxon>Flavobacteriia</taxon>
        <taxon>Flavobacteriales</taxon>
        <taxon>Flavobacteriaceae</taxon>
        <taxon>Aequorivita</taxon>
    </lineage>
</organism>
<protein>
    <submittedName>
        <fullName evidence="1">Uncharacterized protein</fullName>
    </submittedName>
</protein>
<proteinExistence type="predicted"/>
<dbReference type="RefSeq" id="WP_214114734.1">
    <property type="nucleotide sequence ID" value="NZ_JAHCTB010000024.1"/>
</dbReference>
<evidence type="ECO:0000313" key="1">
    <source>
        <dbReference type="EMBL" id="MBT0609252.1"/>
    </source>
</evidence>
<reference evidence="1 2" key="1">
    <citation type="submission" date="2021-05" db="EMBL/GenBank/DDBJ databases">
        <title>Aequorivita echinoideorum JCM 30378 genome.</title>
        <authorList>
            <person name="Zhang H."/>
            <person name="Li C."/>
        </authorList>
    </citation>
    <scope>NUCLEOTIDE SEQUENCE [LARGE SCALE GENOMIC DNA]</scope>
    <source>
        <strain evidence="1 2">JCM30378</strain>
    </source>
</reference>
<name>A0ABS5SA79_9FLAO</name>
<keyword evidence="2" id="KW-1185">Reference proteome</keyword>
<accession>A0ABS5SA79</accession>